<keyword evidence="2" id="KW-0732">Signal</keyword>
<organism evidence="3 4">
    <name type="scientific">Phaeosphaeria nodorum (strain SN15 / ATCC MYA-4574 / FGSC 10173)</name>
    <name type="common">Glume blotch fungus</name>
    <name type="synonym">Parastagonospora nodorum</name>
    <dbReference type="NCBI Taxonomy" id="321614"/>
    <lineage>
        <taxon>Eukaryota</taxon>
        <taxon>Fungi</taxon>
        <taxon>Dikarya</taxon>
        <taxon>Ascomycota</taxon>
        <taxon>Pezizomycotina</taxon>
        <taxon>Dothideomycetes</taxon>
        <taxon>Pleosporomycetidae</taxon>
        <taxon>Pleosporales</taxon>
        <taxon>Pleosporineae</taxon>
        <taxon>Phaeosphaeriaceae</taxon>
        <taxon>Parastagonospora</taxon>
    </lineage>
</organism>
<feature type="signal peptide" evidence="2">
    <location>
        <begin position="1"/>
        <end position="19"/>
    </location>
</feature>
<dbReference type="Proteomes" id="UP000663193">
    <property type="component" value="Chromosome 4"/>
</dbReference>
<gene>
    <name evidence="3" type="ORF">JI435_077780</name>
</gene>
<dbReference type="EMBL" id="CP069026">
    <property type="protein sequence ID" value="QRC94545.1"/>
    <property type="molecule type" value="Genomic_DNA"/>
</dbReference>
<dbReference type="VEuPathDB" id="FungiDB:JI435_077780"/>
<evidence type="ECO:0000313" key="4">
    <source>
        <dbReference type="Proteomes" id="UP000663193"/>
    </source>
</evidence>
<accession>A0A7U2HWJ3</accession>
<feature type="region of interest" description="Disordered" evidence="1">
    <location>
        <begin position="83"/>
        <end position="113"/>
    </location>
</feature>
<proteinExistence type="predicted"/>
<evidence type="ECO:0000256" key="2">
    <source>
        <dbReference type="SAM" id="SignalP"/>
    </source>
</evidence>
<dbReference type="OMA" id="INIHWDE"/>
<dbReference type="AlphaFoldDB" id="A0A7U2HWJ3"/>
<feature type="chain" id="PRO_5031209300" evidence="2">
    <location>
        <begin position="20"/>
        <end position="401"/>
    </location>
</feature>
<evidence type="ECO:0000256" key="1">
    <source>
        <dbReference type="SAM" id="MobiDB-lite"/>
    </source>
</evidence>
<dbReference type="OrthoDB" id="10526297at2759"/>
<name>A0A7U2HWJ3_PHANO</name>
<keyword evidence="4" id="KW-1185">Reference proteome</keyword>
<reference evidence="4" key="1">
    <citation type="journal article" date="2021" name="BMC Genomics">
        <title>Chromosome-level genome assembly and manually-curated proteome of model necrotroph Parastagonospora nodorum Sn15 reveals a genome-wide trove of candidate effector homologs, and redundancy of virulence-related functions within an accessory chromosome.</title>
        <authorList>
            <person name="Bertazzoni S."/>
            <person name="Jones D.A.B."/>
            <person name="Phan H.T."/>
            <person name="Tan K.-C."/>
            <person name="Hane J.K."/>
        </authorList>
    </citation>
    <scope>NUCLEOTIDE SEQUENCE [LARGE SCALE GENOMIC DNA]</scope>
    <source>
        <strain evidence="4">SN15 / ATCC MYA-4574 / FGSC 10173)</strain>
    </source>
</reference>
<protein>
    <submittedName>
        <fullName evidence="3">Uncharacterized protein</fullName>
    </submittedName>
</protein>
<feature type="compositionally biased region" description="Pro residues" evidence="1">
    <location>
        <begin position="84"/>
        <end position="98"/>
    </location>
</feature>
<evidence type="ECO:0000313" key="3">
    <source>
        <dbReference type="EMBL" id="QRC94545.1"/>
    </source>
</evidence>
<sequence length="401" mass="43937">MRGILPAILGLVALSGAQARALPGNGPALEQRAAELDYTHLSDYALDDVRNNGFAQRSPATAGDLLGAGDESKRMLAVRVAAPPAAPRPATPPKPNPNSRPRLGQSGSEDAPEEAFMALERSAAKDTSDIVRALPCRDAKRSLEYTKLGNTLSGRMSGDDKVYTLSEWMDFYDEVGEFMQVVAAERGYVLNKKIKVIWMGGMAGLKLGSRGAEGKTGDADISIPDGQDAGLVDIFWEATRRFVEKNTQKFEWIKVNGELKQEPINIHWDELAHPEAKSNLARYSQEVADTSNFVTHLFGDWRMQLYSKMARIATHIAQGHGFKEKDQQDAKVFYQQVRQMQQYKGRDLSLADFQRMGSLLGPAHGAEQAAANVRMAMKAVTGDDMPGIDQALKDQIKAKGC</sequence>